<feature type="signal peptide" evidence="1">
    <location>
        <begin position="1"/>
        <end position="22"/>
    </location>
</feature>
<dbReference type="Proteomes" id="UP000621799">
    <property type="component" value="Unassembled WGS sequence"/>
</dbReference>
<evidence type="ECO:0000313" key="3">
    <source>
        <dbReference type="Proteomes" id="UP000621799"/>
    </source>
</evidence>
<proteinExistence type="predicted"/>
<accession>A0A928VX92</accession>
<keyword evidence="3" id="KW-1185">Reference proteome</keyword>
<dbReference type="RefSeq" id="WP_264320098.1">
    <property type="nucleotide sequence ID" value="NZ_JADEXN010000036.1"/>
</dbReference>
<sequence length="236" mass="26111">MKLSRSISALTVGVMATSTAIAMSGSAALAQDVTISDDTPTTETSVEEYCHENVCVQIERSQTEEYIPYTPEEGEEFSEYPSIYPSYPVVEPVAQSEPEDYFFCADDGYGVPTTYISTEGKNLPLVRWVSHYFAGSGYDPETRCDRVSERFNRFYEAGILNYITTGYVNRLPVVCVSSEIGGPCTDVLFTLKPGADATQTIQQLFDVRVGQAGPLQESGSRTYINLNQHVRELANR</sequence>
<dbReference type="InterPro" id="IPR025478">
    <property type="entry name" value="COP23"/>
</dbReference>
<protein>
    <submittedName>
        <fullName evidence="2">Uncharacterized protein</fullName>
    </submittedName>
</protein>
<name>A0A928VX92_9CYAN</name>
<keyword evidence="1" id="KW-0732">Signal</keyword>
<dbReference type="EMBL" id="JADEXN010000036">
    <property type="protein sequence ID" value="MBE9039838.1"/>
    <property type="molecule type" value="Genomic_DNA"/>
</dbReference>
<feature type="chain" id="PRO_5037886934" evidence="1">
    <location>
        <begin position="23"/>
        <end position="236"/>
    </location>
</feature>
<dbReference type="Pfam" id="PF14218">
    <property type="entry name" value="COP23"/>
    <property type="match status" value="1"/>
</dbReference>
<reference evidence="2" key="1">
    <citation type="submission" date="2020-10" db="EMBL/GenBank/DDBJ databases">
        <authorList>
            <person name="Castelo-Branco R."/>
            <person name="Eusebio N."/>
            <person name="Adriana R."/>
            <person name="Vieira A."/>
            <person name="Brugerolle De Fraissinette N."/>
            <person name="Rezende De Castro R."/>
            <person name="Schneider M.P."/>
            <person name="Vasconcelos V."/>
            <person name="Leao P.N."/>
        </authorList>
    </citation>
    <scope>NUCLEOTIDE SEQUENCE</scope>
    <source>
        <strain evidence="2">LEGE 11467</strain>
    </source>
</reference>
<organism evidence="2 3">
    <name type="scientific">Zarconia navalis LEGE 11467</name>
    <dbReference type="NCBI Taxonomy" id="1828826"/>
    <lineage>
        <taxon>Bacteria</taxon>
        <taxon>Bacillati</taxon>
        <taxon>Cyanobacteriota</taxon>
        <taxon>Cyanophyceae</taxon>
        <taxon>Oscillatoriophycideae</taxon>
        <taxon>Oscillatoriales</taxon>
        <taxon>Oscillatoriales incertae sedis</taxon>
        <taxon>Zarconia</taxon>
        <taxon>Zarconia navalis</taxon>
    </lineage>
</organism>
<dbReference type="AlphaFoldDB" id="A0A928VX92"/>
<evidence type="ECO:0000313" key="2">
    <source>
        <dbReference type="EMBL" id="MBE9039838.1"/>
    </source>
</evidence>
<evidence type="ECO:0000256" key="1">
    <source>
        <dbReference type="SAM" id="SignalP"/>
    </source>
</evidence>
<comment type="caution">
    <text evidence="2">The sequence shown here is derived from an EMBL/GenBank/DDBJ whole genome shotgun (WGS) entry which is preliminary data.</text>
</comment>
<gene>
    <name evidence="2" type="ORF">IQ235_03400</name>
</gene>